<evidence type="ECO:0000313" key="1">
    <source>
        <dbReference type="EMBL" id="KAF1933670.1"/>
    </source>
</evidence>
<dbReference type="AlphaFoldDB" id="A0A6A5S239"/>
<accession>A0A6A5S239</accession>
<evidence type="ECO:0000313" key="2">
    <source>
        <dbReference type="Proteomes" id="UP000800082"/>
    </source>
</evidence>
<dbReference type="RefSeq" id="XP_033453918.1">
    <property type="nucleotide sequence ID" value="XM_033588122.1"/>
</dbReference>
<name>A0A6A5S239_9PLEO</name>
<protein>
    <submittedName>
        <fullName evidence="1">Uncharacterized protein</fullName>
    </submittedName>
</protein>
<sequence length="94" mass="10550">MLAAPNNLASNPGRKWVKWVSATNHNFPSSPSTSKTRVRMVVAPFRDKRAQASAGEIRSCTRLCCSRILSLSLLCLHRKFCAHLISPHYSRSRL</sequence>
<organism evidence="1 2">
    <name type="scientific">Didymella exigua CBS 183.55</name>
    <dbReference type="NCBI Taxonomy" id="1150837"/>
    <lineage>
        <taxon>Eukaryota</taxon>
        <taxon>Fungi</taxon>
        <taxon>Dikarya</taxon>
        <taxon>Ascomycota</taxon>
        <taxon>Pezizomycotina</taxon>
        <taxon>Dothideomycetes</taxon>
        <taxon>Pleosporomycetidae</taxon>
        <taxon>Pleosporales</taxon>
        <taxon>Pleosporineae</taxon>
        <taxon>Didymellaceae</taxon>
        <taxon>Didymella</taxon>
    </lineage>
</organism>
<dbReference type="Proteomes" id="UP000800082">
    <property type="component" value="Unassembled WGS sequence"/>
</dbReference>
<keyword evidence="2" id="KW-1185">Reference proteome</keyword>
<gene>
    <name evidence="1" type="ORF">M421DRAFT_202294</name>
</gene>
<dbReference type="GeneID" id="54345769"/>
<proteinExistence type="predicted"/>
<reference evidence="1" key="1">
    <citation type="journal article" date="2020" name="Stud. Mycol.">
        <title>101 Dothideomycetes genomes: a test case for predicting lifestyles and emergence of pathogens.</title>
        <authorList>
            <person name="Haridas S."/>
            <person name="Albert R."/>
            <person name="Binder M."/>
            <person name="Bloem J."/>
            <person name="Labutti K."/>
            <person name="Salamov A."/>
            <person name="Andreopoulos B."/>
            <person name="Baker S."/>
            <person name="Barry K."/>
            <person name="Bills G."/>
            <person name="Bluhm B."/>
            <person name="Cannon C."/>
            <person name="Castanera R."/>
            <person name="Culley D."/>
            <person name="Daum C."/>
            <person name="Ezra D."/>
            <person name="Gonzalez J."/>
            <person name="Henrissat B."/>
            <person name="Kuo A."/>
            <person name="Liang C."/>
            <person name="Lipzen A."/>
            <person name="Lutzoni F."/>
            <person name="Magnuson J."/>
            <person name="Mondo S."/>
            <person name="Nolan M."/>
            <person name="Ohm R."/>
            <person name="Pangilinan J."/>
            <person name="Park H.-J."/>
            <person name="Ramirez L."/>
            <person name="Alfaro M."/>
            <person name="Sun H."/>
            <person name="Tritt A."/>
            <person name="Yoshinaga Y."/>
            <person name="Zwiers L.-H."/>
            <person name="Turgeon B."/>
            <person name="Goodwin S."/>
            <person name="Spatafora J."/>
            <person name="Crous P."/>
            <person name="Grigoriev I."/>
        </authorList>
    </citation>
    <scope>NUCLEOTIDE SEQUENCE</scope>
    <source>
        <strain evidence="1">CBS 183.55</strain>
    </source>
</reference>
<dbReference type="EMBL" id="ML978957">
    <property type="protein sequence ID" value="KAF1933670.1"/>
    <property type="molecule type" value="Genomic_DNA"/>
</dbReference>